<dbReference type="AlphaFoldDB" id="A0AAV8Z5C2"/>
<dbReference type="Pfam" id="PF07973">
    <property type="entry name" value="tRNA_SAD"/>
    <property type="match status" value="1"/>
</dbReference>
<dbReference type="InterPro" id="IPR018163">
    <property type="entry name" value="Thr/Ala-tRNA-synth_IIc_edit"/>
</dbReference>
<keyword evidence="6" id="KW-0067">ATP-binding</keyword>
<dbReference type="PANTHER" id="PTHR11777">
    <property type="entry name" value="ALANYL-TRNA SYNTHETASE"/>
    <property type="match status" value="1"/>
</dbReference>
<dbReference type="Pfam" id="PF01411">
    <property type="entry name" value="tRNA-synt_2c"/>
    <property type="match status" value="1"/>
</dbReference>
<dbReference type="PANTHER" id="PTHR11777:SF9">
    <property type="entry name" value="ALANINE--TRNA LIGASE, CYTOPLASMIC"/>
    <property type="match status" value="1"/>
</dbReference>
<evidence type="ECO:0000256" key="7">
    <source>
        <dbReference type="ARBA" id="ARBA00022884"/>
    </source>
</evidence>
<dbReference type="EC" id="6.1.1.7" evidence="2"/>
<dbReference type="InterPro" id="IPR018165">
    <property type="entry name" value="Ala-tRNA-synth_IIc_core"/>
</dbReference>
<dbReference type="GO" id="GO:0006419">
    <property type="term" value="P:alanyl-tRNA aminoacylation"/>
    <property type="evidence" value="ECO:0007669"/>
    <property type="project" value="InterPro"/>
</dbReference>
<dbReference type="InterPro" id="IPR009000">
    <property type="entry name" value="Transl_B-barrel_sf"/>
</dbReference>
<dbReference type="InterPro" id="IPR018164">
    <property type="entry name" value="Ala-tRNA-synth_IIc_N"/>
</dbReference>
<sequence length="590" mass="68249">MERNIRQIHQIIDYEEDIYKSLRKVTETEWKKLIKDDNKLLEIDLDSELAFKLYDTYGLDEEAIIKMCDILHLNFDPEDLTQELERTKFRSKESTIYTEDKLYSLLVKENAPKTDDSFKYNYFKVDDKYEFKDLKVNVLKIFQGESLVPEIDSGYYCTLLLDKTNLYSEAGGQISDNGAIDFENGSFEIVTVENVNGYIFHKGFFKSKDSKLKANVSGVLNVNEEFRLNCMRNHTTTHLLNAVLKKKMRRATCQKSSKVTDKYLVFDVAIFSDKLGIDEIDKVEQHILNIIKSSQPVDINVVDSQQLLNYDFVTLIPGETYPQDGIRIVEVKDNEFISREPCCGTHVLNTKDIEDFCIVHIKSLGRSTISISAREAKLARLNAAELTEEIDTLTKNIDDNIDKPDLLAMIISTLRRKLNYSIDSDDIIPICARHKCIEKLDAINKQLKDVTRENLRDLIEVEMQNVLDSSIKTTKSNNKYIVHYLRSSMVLETVPLQKATKLCPNIPILVISYADNMVKARCCVPKRILMQKNGLKNRQLLYLKVELPHQKDKMELLICNMKAKKVHVQDWDPLLNECLEKAEKYVEDYL</sequence>
<dbReference type="Proteomes" id="UP001162162">
    <property type="component" value="Unassembled WGS sequence"/>
</dbReference>
<keyword evidence="7" id="KW-0694">RNA-binding</keyword>
<comment type="similarity">
    <text evidence="1">Belongs to the class-II aminoacyl-tRNA synthetase family. Alax-L subfamily.</text>
</comment>
<evidence type="ECO:0000256" key="3">
    <source>
        <dbReference type="ARBA" id="ARBA00022555"/>
    </source>
</evidence>
<dbReference type="GO" id="GO:0000049">
    <property type="term" value="F:tRNA binding"/>
    <property type="evidence" value="ECO:0007669"/>
    <property type="project" value="UniProtKB-KW"/>
</dbReference>
<dbReference type="EMBL" id="JAPWTK010000016">
    <property type="protein sequence ID" value="KAJ8958583.1"/>
    <property type="molecule type" value="Genomic_DNA"/>
</dbReference>
<evidence type="ECO:0000313" key="13">
    <source>
        <dbReference type="Proteomes" id="UP001162162"/>
    </source>
</evidence>
<keyword evidence="13" id="KW-1185">Reference proteome</keyword>
<keyword evidence="8" id="KW-0648">Protein biosynthesis</keyword>
<keyword evidence="3" id="KW-0820">tRNA-binding</keyword>
<accession>A0AAV8Z5C2</accession>
<evidence type="ECO:0000256" key="9">
    <source>
        <dbReference type="ARBA" id="ARBA00023146"/>
    </source>
</evidence>
<feature type="domain" description="Alanyl-transfer RNA synthetases family profile" evidence="11">
    <location>
        <begin position="1"/>
        <end position="385"/>
    </location>
</feature>
<feature type="coiled-coil region" evidence="10">
    <location>
        <begin position="376"/>
        <end position="403"/>
    </location>
</feature>
<dbReference type="FunFam" id="3.30.980.10:FF:000004">
    <property type="entry name" value="Alanine--tRNA ligase, cytoplasmic"/>
    <property type="match status" value="1"/>
</dbReference>
<evidence type="ECO:0000256" key="6">
    <source>
        <dbReference type="ARBA" id="ARBA00022840"/>
    </source>
</evidence>
<dbReference type="PROSITE" id="PS50860">
    <property type="entry name" value="AA_TRNA_LIGASE_II_ALA"/>
    <property type="match status" value="1"/>
</dbReference>
<gene>
    <name evidence="12" type="ORF">NQ318_016304</name>
</gene>
<dbReference type="GO" id="GO:0005739">
    <property type="term" value="C:mitochondrion"/>
    <property type="evidence" value="ECO:0007669"/>
    <property type="project" value="TreeGrafter"/>
</dbReference>
<comment type="caution">
    <text evidence="12">The sequence shown here is derived from an EMBL/GenBank/DDBJ whole genome shotgun (WGS) entry which is preliminary data.</text>
</comment>
<dbReference type="GO" id="GO:0005524">
    <property type="term" value="F:ATP binding"/>
    <property type="evidence" value="ECO:0007669"/>
    <property type="project" value="UniProtKB-KW"/>
</dbReference>
<dbReference type="InterPro" id="IPR050058">
    <property type="entry name" value="Ala-tRNA_ligase"/>
</dbReference>
<name>A0AAV8Z5C2_9CUCU</name>
<dbReference type="Gene3D" id="3.30.980.10">
    <property type="entry name" value="Threonyl-trna Synthetase, Chain A, domain 2"/>
    <property type="match status" value="1"/>
</dbReference>
<dbReference type="InterPro" id="IPR012947">
    <property type="entry name" value="tRNA_SAD"/>
</dbReference>
<dbReference type="InterPro" id="IPR018162">
    <property type="entry name" value="Ala-tRNA-ligase_IIc_anticod-bd"/>
</dbReference>
<dbReference type="Gene3D" id="2.40.30.130">
    <property type="match status" value="1"/>
</dbReference>
<evidence type="ECO:0000256" key="5">
    <source>
        <dbReference type="ARBA" id="ARBA00022741"/>
    </source>
</evidence>
<proteinExistence type="inferred from homology"/>
<dbReference type="GO" id="GO:0004813">
    <property type="term" value="F:alanine-tRNA ligase activity"/>
    <property type="evidence" value="ECO:0007669"/>
    <property type="project" value="UniProtKB-EC"/>
</dbReference>
<dbReference type="SUPFAM" id="SSF50447">
    <property type="entry name" value="Translation proteins"/>
    <property type="match status" value="1"/>
</dbReference>
<dbReference type="GO" id="GO:0002161">
    <property type="term" value="F:aminoacyl-tRNA deacylase activity"/>
    <property type="evidence" value="ECO:0007669"/>
    <property type="project" value="TreeGrafter"/>
</dbReference>
<evidence type="ECO:0000313" key="12">
    <source>
        <dbReference type="EMBL" id="KAJ8958583.1"/>
    </source>
</evidence>
<evidence type="ECO:0000256" key="2">
    <source>
        <dbReference type="ARBA" id="ARBA00013168"/>
    </source>
</evidence>
<keyword evidence="5" id="KW-0547">Nucleotide-binding</keyword>
<protein>
    <recommendedName>
        <fullName evidence="2">alanine--tRNA ligase</fullName>
        <ecNumber evidence="2">6.1.1.7</ecNumber>
    </recommendedName>
</protein>
<organism evidence="12 13">
    <name type="scientific">Aromia moschata</name>
    <dbReference type="NCBI Taxonomy" id="1265417"/>
    <lineage>
        <taxon>Eukaryota</taxon>
        <taxon>Metazoa</taxon>
        <taxon>Ecdysozoa</taxon>
        <taxon>Arthropoda</taxon>
        <taxon>Hexapoda</taxon>
        <taxon>Insecta</taxon>
        <taxon>Pterygota</taxon>
        <taxon>Neoptera</taxon>
        <taxon>Endopterygota</taxon>
        <taxon>Coleoptera</taxon>
        <taxon>Polyphaga</taxon>
        <taxon>Cucujiformia</taxon>
        <taxon>Chrysomeloidea</taxon>
        <taxon>Cerambycidae</taxon>
        <taxon>Cerambycinae</taxon>
        <taxon>Callichromatini</taxon>
        <taxon>Aromia</taxon>
    </lineage>
</organism>
<dbReference type="SUPFAM" id="SSF101353">
    <property type="entry name" value="Putative anticodon-binding domain of alanyl-tRNA synthetase (AlaRS)"/>
    <property type="match status" value="1"/>
</dbReference>
<evidence type="ECO:0000256" key="10">
    <source>
        <dbReference type="SAM" id="Coils"/>
    </source>
</evidence>
<evidence type="ECO:0000259" key="11">
    <source>
        <dbReference type="PROSITE" id="PS50860"/>
    </source>
</evidence>
<keyword evidence="10" id="KW-0175">Coiled coil</keyword>
<keyword evidence="9" id="KW-0030">Aminoacyl-tRNA synthetase</keyword>
<evidence type="ECO:0000256" key="4">
    <source>
        <dbReference type="ARBA" id="ARBA00022598"/>
    </source>
</evidence>
<reference evidence="12" key="1">
    <citation type="journal article" date="2023" name="Insect Mol. Biol.">
        <title>Genome sequencing provides insights into the evolution of gene families encoding plant cell wall-degrading enzymes in longhorned beetles.</title>
        <authorList>
            <person name="Shin N.R."/>
            <person name="Okamura Y."/>
            <person name="Kirsch R."/>
            <person name="Pauchet Y."/>
        </authorList>
    </citation>
    <scope>NUCLEOTIDE SEQUENCE</scope>
    <source>
        <strain evidence="12">AMC_N1</strain>
    </source>
</reference>
<dbReference type="SMART" id="SM00863">
    <property type="entry name" value="tRNA_SAD"/>
    <property type="match status" value="1"/>
</dbReference>
<dbReference type="SUPFAM" id="SSF55186">
    <property type="entry name" value="ThrRS/AlaRS common domain"/>
    <property type="match status" value="1"/>
</dbReference>
<evidence type="ECO:0000256" key="1">
    <source>
        <dbReference type="ARBA" id="ARBA00008429"/>
    </source>
</evidence>
<keyword evidence="4" id="KW-0436">Ligase</keyword>
<evidence type="ECO:0000256" key="8">
    <source>
        <dbReference type="ARBA" id="ARBA00022917"/>
    </source>
</evidence>